<protein>
    <submittedName>
        <fullName evidence="3">Uncharacterized protein</fullName>
    </submittedName>
</protein>
<name>R7SM53_DICSQ</name>
<dbReference type="KEGG" id="dsq:DICSQDRAFT_174501"/>
<gene>
    <name evidence="3" type="ORF">DICSQDRAFT_174501</name>
</gene>
<proteinExistence type="predicted"/>
<accession>R7SM53</accession>
<keyword evidence="2" id="KW-0812">Transmembrane</keyword>
<organism evidence="3 4">
    <name type="scientific">Dichomitus squalens (strain LYAD-421)</name>
    <name type="common">Western red white-rot fungus</name>
    <dbReference type="NCBI Taxonomy" id="732165"/>
    <lineage>
        <taxon>Eukaryota</taxon>
        <taxon>Fungi</taxon>
        <taxon>Dikarya</taxon>
        <taxon>Basidiomycota</taxon>
        <taxon>Agaricomycotina</taxon>
        <taxon>Agaricomycetes</taxon>
        <taxon>Polyporales</taxon>
        <taxon>Polyporaceae</taxon>
        <taxon>Dichomitus</taxon>
    </lineage>
</organism>
<sequence length="261" mass="27886">MFRSLAAVGSPPAMPPTTPDDATKQALLSVVQIWLDRLQAMAVITSFFVSIDSLVYSFPARPADPNEWSSTDLLISASLGGAIILHVCASIVAYTASFVLIRYQLTDAENQEHEADPPSATPIAQWKAPSSANAQSLSTVSVTPARDPIWDAYIDLRSLVTVQQMRFFGLLGVPCRAATRKTGEKRDPEASPTDKAVATLRSMVATLSKCHTVVAVMTQLGFTLALLGIVAYFWTGLPRALGIWASALLGGCLIGMGVAFM</sequence>
<dbReference type="OMA" id="ADECALH"/>
<dbReference type="EMBL" id="JH719462">
    <property type="protein sequence ID" value="EJF56815.1"/>
    <property type="molecule type" value="Genomic_DNA"/>
</dbReference>
<evidence type="ECO:0000313" key="4">
    <source>
        <dbReference type="Proteomes" id="UP000053319"/>
    </source>
</evidence>
<dbReference type="AlphaFoldDB" id="R7SM53"/>
<feature type="transmembrane region" description="Helical" evidence="2">
    <location>
        <begin position="241"/>
        <end position="260"/>
    </location>
</feature>
<evidence type="ECO:0000256" key="1">
    <source>
        <dbReference type="SAM" id="MobiDB-lite"/>
    </source>
</evidence>
<dbReference type="HOGENOM" id="CLU_065000_0_0_1"/>
<evidence type="ECO:0000256" key="2">
    <source>
        <dbReference type="SAM" id="Phobius"/>
    </source>
</evidence>
<keyword evidence="2" id="KW-0472">Membrane</keyword>
<feature type="transmembrane region" description="Helical" evidence="2">
    <location>
        <begin position="213"/>
        <end position="235"/>
    </location>
</feature>
<feature type="region of interest" description="Disordered" evidence="1">
    <location>
        <begin position="1"/>
        <end position="21"/>
    </location>
</feature>
<dbReference type="Proteomes" id="UP000053319">
    <property type="component" value="Unassembled WGS sequence"/>
</dbReference>
<evidence type="ECO:0000313" key="3">
    <source>
        <dbReference type="EMBL" id="EJF56815.1"/>
    </source>
</evidence>
<dbReference type="OrthoDB" id="2653987at2759"/>
<keyword evidence="2" id="KW-1133">Transmembrane helix</keyword>
<dbReference type="GeneID" id="18839961"/>
<dbReference type="RefSeq" id="XP_007370406.1">
    <property type="nucleotide sequence ID" value="XM_007370344.1"/>
</dbReference>
<reference evidence="3 4" key="1">
    <citation type="journal article" date="2012" name="Science">
        <title>The Paleozoic origin of enzymatic lignin decomposition reconstructed from 31 fungal genomes.</title>
        <authorList>
            <person name="Floudas D."/>
            <person name="Binder M."/>
            <person name="Riley R."/>
            <person name="Barry K."/>
            <person name="Blanchette R.A."/>
            <person name="Henrissat B."/>
            <person name="Martinez A.T."/>
            <person name="Otillar R."/>
            <person name="Spatafora J.W."/>
            <person name="Yadav J.S."/>
            <person name="Aerts A."/>
            <person name="Benoit I."/>
            <person name="Boyd A."/>
            <person name="Carlson A."/>
            <person name="Copeland A."/>
            <person name="Coutinho P.M."/>
            <person name="de Vries R.P."/>
            <person name="Ferreira P."/>
            <person name="Findley K."/>
            <person name="Foster B."/>
            <person name="Gaskell J."/>
            <person name="Glotzer D."/>
            <person name="Gorecki P."/>
            <person name="Heitman J."/>
            <person name="Hesse C."/>
            <person name="Hori C."/>
            <person name="Igarashi K."/>
            <person name="Jurgens J.A."/>
            <person name="Kallen N."/>
            <person name="Kersten P."/>
            <person name="Kohler A."/>
            <person name="Kuees U."/>
            <person name="Kumar T.K.A."/>
            <person name="Kuo A."/>
            <person name="LaButti K."/>
            <person name="Larrondo L.F."/>
            <person name="Lindquist E."/>
            <person name="Ling A."/>
            <person name="Lombard V."/>
            <person name="Lucas S."/>
            <person name="Lundell T."/>
            <person name="Martin R."/>
            <person name="McLaughlin D.J."/>
            <person name="Morgenstern I."/>
            <person name="Morin E."/>
            <person name="Murat C."/>
            <person name="Nagy L.G."/>
            <person name="Nolan M."/>
            <person name="Ohm R.A."/>
            <person name="Patyshakuliyeva A."/>
            <person name="Rokas A."/>
            <person name="Ruiz-Duenas F.J."/>
            <person name="Sabat G."/>
            <person name="Salamov A."/>
            <person name="Samejima M."/>
            <person name="Schmutz J."/>
            <person name="Slot J.C."/>
            <person name="St John F."/>
            <person name="Stenlid J."/>
            <person name="Sun H."/>
            <person name="Sun S."/>
            <person name="Syed K."/>
            <person name="Tsang A."/>
            <person name="Wiebenga A."/>
            <person name="Young D."/>
            <person name="Pisabarro A."/>
            <person name="Eastwood D.C."/>
            <person name="Martin F."/>
            <person name="Cullen D."/>
            <person name="Grigoriev I.V."/>
            <person name="Hibbett D.S."/>
        </authorList>
    </citation>
    <scope>NUCLEOTIDE SEQUENCE [LARGE SCALE GENOMIC DNA]</scope>
    <source>
        <strain evidence="3 4">LYAD-421 SS1</strain>
    </source>
</reference>
<feature type="transmembrane region" description="Helical" evidence="2">
    <location>
        <begin position="79"/>
        <end position="101"/>
    </location>
</feature>